<organism evidence="2 3">
    <name type="scientific">Arabis nemorensis</name>
    <dbReference type="NCBI Taxonomy" id="586526"/>
    <lineage>
        <taxon>Eukaryota</taxon>
        <taxon>Viridiplantae</taxon>
        <taxon>Streptophyta</taxon>
        <taxon>Embryophyta</taxon>
        <taxon>Tracheophyta</taxon>
        <taxon>Spermatophyta</taxon>
        <taxon>Magnoliopsida</taxon>
        <taxon>eudicotyledons</taxon>
        <taxon>Gunneridae</taxon>
        <taxon>Pentapetalae</taxon>
        <taxon>rosids</taxon>
        <taxon>malvids</taxon>
        <taxon>Brassicales</taxon>
        <taxon>Brassicaceae</taxon>
        <taxon>Arabideae</taxon>
        <taxon>Arabis</taxon>
    </lineage>
</organism>
<feature type="signal peptide" evidence="1">
    <location>
        <begin position="1"/>
        <end position="19"/>
    </location>
</feature>
<dbReference type="Proteomes" id="UP000489600">
    <property type="component" value="Unassembled WGS sequence"/>
</dbReference>
<sequence>MKTVTLVFAIILLSSCVTSQFLEPTDYEDLQWWNSPDMPLSNTKGHHFRPSSELAICFYDHKKVTKCLTQAFKSKPTIGSESCNCCAAIKTLNEDCEKTAFGSFRNPFFNYYVKKHCYTQGGSTPAAPSPA</sequence>
<evidence type="ECO:0000313" key="3">
    <source>
        <dbReference type="Proteomes" id="UP000489600"/>
    </source>
</evidence>
<dbReference type="PANTHER" id="PTHR31181:SF67">
    <property type="entry name" value="PROLAMIN-LIKE PROTEIN (DUF1278)"/>
    <property type="match status" value="1"/>
</dbReference>
<dbReference type="GO" id="GO:0080155">
    <property type="term" value="P:regulation of double fertilization forming a zygote and endosperm"/>
    <property type="evidence" value="ECO:0007669"/>
    <property type="project" value="TreeGrafter"/>
</dbReference>
<dbReference type="EMBL" id="CABITT030000008">
    <property type="protein sequence ID" value="VVB14900.1"/>
    <property type="molecule type" value="Genomic_DNA"/>
</dbReference>
<keyword evidence="3" id="KW-1185">Reference proteome</keyword>
<dbReference type="GO" id="GO:0009567">
    <property type="term" value="P:double fertilization forming a zygote and endosperm"/>
    <property type="evidence" value="ECO:0007669"/>
    <property type="project" value="TreeGrafter"/>
</dbReference>
<evidence type="ECO:0000256" key="1">
    <source>
        <dbReference type="SAM" id="SignalP"/>
    </source>
</evidence>
<gene>
    <name evidence="2" type="ORF">ANE_LOCUS25344</name>
</gene>
<comment type="caution">
    <text evidence="2">The sequence shown here is derived from an EMBL/GenBank/DDBJ whole genome shotgun (WGS) entry which is preliminary data.</text>
</comment>
<reference evidence="2" key="1">
    <citation type="submission" date="2019-07" db="EMBL/GenBank/DDBJ databases">
        <authorList>
            <person name="Dittberner H."/>
        </authorList>
    </citation>
    <scope>NUCLEOTIDE SEQUENCE [LARGE SCALE GENOMIC DNA]</scope>
</reference>
<dbReference type="GO" id="GO:0005576">
    <property type="term" value="C:extracellular region"/>
    <property type="evidence" value="ECO:0007669"/>
    <property type="project" value="TreeGrafter"/>
</dbReference>
<dbReference type="PANTHER" id="PTHR31181">
    <property type="entry name" value="EGG CELL-SECRETED PROTEIN 1.4"/>
    <property type="match status" value="1"/>
</dbReference>
<feature type="chain" id="PRO_5022215956" description="Prolamin-like domain-containing protein" evidence="1">
    <location>
        <begin position="20"/>
        <end position="131"/>
    </location>
</feature>
<dbReference type="AlphaFoldDB" id="A0A565CMF9"/>
<keyword evidence="1" id="KW-0732">Signal</keyword>
<proteinExistence type="predicted"/>
<dbReference type="GO" id="GO:0031982">
    <property type="term" value="C:vesicle"/>
    <property type="evidence" value="ECO:0007669"/>
    <property type="project" value="TreeGrafter"/>
</dbReference>
<evidence type="ECO:0008006" key="4">
    <source>
        <dbReference type="Google" id="ProtNLM"/>
    </source>
</evidence>
<accession>A0A565CMF9</accession>
<protein>
    <recommendedName>
        <fullName evidence="4">Prolamin-like domain-containing protein</fullName>
    </recommendedName>
</protein>
<dbReference type="GO" id="GO:2000008">
    <property type="term" value="P:regulation of protein localization to cell surface"/>
    <property type="evidence" value="ECO:0007669"/>
    <property type="project" value="TreeGrafter"/>
</dbReference>
<evidence type="ECO:0000313" key="2">
    <source>
        <dbReference type="EMBL" id="VVB14900.1"/>
    </source>
</evidence>
<dbReference type="PROSITE" id="PS51257">
    <property type="entry name" value="PROKAR_LIPOPROTEIN"/>
    <property type="match status" value="1"/>
</dbReference>
<name>A0A565CMF9_9BRAS</name>